<evidence type="ECO:0000256" key="2">
    <source>
        <dbReference type="ARBA" id="ARBA00023004"/>
    </source>
</evidence>
<dbReference type="InterPro" id="IPR017900">
    <property type="entry name" value="4Fe4S_Fe_S_CS"/>
</dbReference>
<evidence type="ECO:0000256" key="1">
    <source>
        <dbReference type="ARBA" id="ARBA00022723"/>
    </source>
</evidence>
<dbReference type="Pfam" id="PF17179">
    <property type="entry name" value="Fer4_22"/>
    <property type="match status" value="1"/>
</dbReference>
<organism evidence="5 6">
    <name type="scientific">Pseudodesulfovibrio methanolicus</name>
    <dbReference type="NCBI Taxonomy" id="3126690"/>
    <lineage>
        <taxon>Bacteria</taxon>
        <taxon>Pseudomonadati</taxon>
        <taxon>Thermodesulfobacteriota</taxon>
        <taxon>Desulfovibrionia</taxon>
        <taxon>Desulfovibrionales</taxon>
        <taxon>Desulfovibrionaceae</taxon>
    </lineage>
</organism>
<reference evidence="5 6" key="1">
    <citation type="submission" date="2024-03" db="EMBL/GenBank/DDBJ databases">
        <title>Phenotype and Genome Characterization of a Sulfate-Reducing Bacterium Pseudodesulfovibrio sp. strain 5S69, isolated from Petroleum Reservoir in Tatarstan (Russia).</title>
        <authorList>
            <person name="Bidzhieva S.K."/>
            <person name="Kadnikov V."/>
            <person name="Tourova T.P."/>
            <person name="Samigullina S.R."/>
            <person name="Sokolova D.S."/>
            <person name="Poltaraus A.B."/>
            <person name="Avtukh A.N."/>
            <person name="Tereshina V.M."/>
            <person name="Mardanov A.V."/>
            <person name="Nazina T.N."/>
        </authorList>
    </citation>
    <scope>NUCLEOTIDE SEQUENCE [LARGE SCALE GENOMIC DNA]</scope>
    <source>
        <strain evidence="5 6">5S69</strain>
    </source>
</reference>
<evidence type="ECO:0000313" key="6">
    <source>
        <dbReference type="Proteomes" id="UP001385389"/>
    </source>
</evidence>
<evidence type="ECO:0000256" key="3">
    <source>
        <dbReference type="ARBA" id="ARBA00023014"/>
    </source>
</evidence>
<keyword evidence="3" id="KW-0411">Iron-sulfur</keyword>
<keyword evidence="2" id="KW-0408">Iron</keyword>
<dbReference type="InterPro" id="IPR017896">
    <property type="entry name" value="4Fe4S_Fe-S-bd"/>
</dbReference>
<dbReference type="SUPFAM" id="SSF46548">
    <property type="entry name" value="alpha-helical ferredoxin"/>
    <property type="match status" value="1"/>
</dbReference>
<accession>A0ABZ2J0B2</accession>
<dbReference type="Proteomes" id="UP001385389">
    <property type="component" value="Chromosome"/>
</dbReference>
<evidence type="ECO:0000259" key="4">
    <source>
        <dbReference type="PROSITE" id="PS51379"/>
    </source>
</evidence>
<dbReference type="PANTHER" id="PTHR40447">
    <property type="entry name" value="ANAEROBIC SULFITE REDUCTASE SUBUNIT A"/>
    <property type="match status" value="1"/>
</dbReference>
<keyword evidence="6" id="KW-1185">Reference proteome</keyword>
<dbReference type="PANTHER" id="PTHR40447:SF1">
    <property type="entry name" value="ANAEROBIC SULFITE REDUCTASE SUBUNIT A"/>
    <property type="match status" value="1"/>
</dbReference>
<gene>
    <name evidence="5" type="ORF">V8V93_05865</name>
</gene>
<sequence length="349" mass="38411">MDTIFIQRTDIGRWLDRLAEERTVFAPTRRDGAVVYRPYRTGFVLELDAMPTTSPKEIVFPQNETLLTYSRAGNASGGAPKVEARETLPEQKAVIFGARPCGVNGLGVFDQVFDNDKTRDAYYTARRKDTRIITFACDRPRSTCFCTNVGGGPGDAAGSDVMLYPLGDGFVAEAVTTGGKAMLSLATGAPAGDREVAAKALVETAREAMPEPLELARIRENFDKCFNDMEFWEEQSGKCLSCGACAYLCPSCHCFNITDEGTESEGKRLRSWDNCMSYTFTAEASGHNPRAAKAMRLRNRVGHKFVYFPETHEGEVACRGCGRCIVSCPSSVDIRQIAKAIQEYCDDDK</sequence>
<dbReference type="RefSeq" id="WP_338669425.1">
    <property type="nucleotide sequence ID" value="NZ_CP146609.1"/>
</dbReference>
<dbReference type="EMBL" id="CP146609">
    <property type="protein sequence ID" value="WWX23728.1"/>
    <property type="molecule type" value="Genomic_DNA"/>
</dbReference>
<dbReference type="PROSITE" id="PS51379">
    <property type="entry name" value="4FE4S_FER_2"/>
    <property type="match status" value="2"/>
</dbReference>
<proteinExistence type="predicted"/>
<keyword evidence="1" id="KW-0479">Metal-binding</keyword>
<name>A0ABZ2J0B2_9BACT</name>
<dbReference type="PROSITE" id="PS00198">
    <property type="entry name" value="4FE4S_FER_1"/>
    <property type="match status" value="2"/>
</dbReference>
<feature type="domain" description="4Fe-4S ferredoxin-type" evidence="4">
    <location>
        <begin position="229"/>
        <end position="260"/>
    </location>
</feature>
<protein>
    <submittedName>
        <fullName evidence="5">4Fe-4S dicluster domain-containing protein</fullName>
    </submittedName>
</protein>
<evidence type="ECO:0000313" key="5">
    <source>
        <dbReference type="EMBL" id="WWX23728.1"/>
    </source>
</evidence>
<feature type="domain" description="4Fe-4S ferredoxin-type" evidence="4">
    <location>
        <begin position="307"/>
        <end position="340"/>
    </location>
</feature>